<reference evidence="6 7" key="1">
    <citation type="submission" date="2017-06" db="EMBL/GenBank/DDBJ databases">
        <authorList>
            <person name="Kim H.J."/>
            <person name="Triplett B.A."/>
        </authorList>
    </citation>
    <scope>NUCLEOTIDE SEQUENCE [LARGE SCALE GENOMIC DNA]</scope>
    <source>
        <strain evidence="6 7">U15</strain>
    </source>
</reference>
<keyword evidence="6" id="KW-0687">Ribonucleoprotein</keyword>
<dbReference type="InterPro" id="IPR036567">
    <property type="entry name" value="RHF-like"/>
</dbReference>
<dbReference type="SUPFAM" id="SSF69754">
    <property type="entry name" value="Ribosome binding protein Y (YfiA homologue)"/>
    <property type="match status" value="1"/>
</dbReference>
<keyword evidence="7" id="KW-1185">Reference proteome</keyword>
<evidence type="ECO:0000313" key="7">
    <source>
        <dbReference type="Proteomes" id="UP000198284"/>
    </source>
</evidence>
<dbReference type="AlphaFoldDB" id="A0A239I6Z4"/>
<comment type="similarity">
    <text evidence="2">Belongs to the HPF/YfiA ribosome-associated protein family. Short HPF subfamily.</text>
</comment>
<organism evidence="6 7">
    <name type="scientific">Noviherbaspirillum humi</name>
    <dbReference type="NCBI Taxonomy" id="1688639"/>
    <lineage>
        <taxon>Bacteria</taxon>
        <taxon>Pseudomonadati</taxon>
        <taxon>Pseudomonadota</taxon>
        <taxon>Betaproteobacteria</taxon>
        <taxon>Burkholderiales</taxon>
        <taxon>Oxalobacteraceae</taxon>
        <taxon>Noviherbaspirillum</taxon>
    </lineage>
</organism>
<dbReference type="CDD" id="cd00552">
    <property type="entry name" value="RaiA"/>
    <property type="match status" value="1"/>
</dbReference>
<protein>
    <recommendedName>
        <fullName evidence="4">Ribosome hibernation promoting factor</fullName>
    </recommendedName>
    <alternativeName>
        <fullName evidence="5">Hibernation factor HPF</fullName>
    </alternativeName>
</protein>
<proteinExistence type="inferred from homology"/>
<name>A0A239I6Z4_9BURK</name>
<accession>A0A239I6Z4</accession>
<dbReference type="RefSeq" id="WP_089399929.1">
    <property type="nucleotide sequence ID" value="NZ_FZOT01000008.1"/>
</dbReference>
<dbReference type="GO" id="GO:0045900">
    <property type="term" value="P:negative regulation of translational elongation"/>
    <property type="evidence" value="ECO:0007669"/>
    <property type="project" value="TreeGrafter"/>
</dbReference>
<sequence>MNLLLTGQHVDISPAIREYVETKLERVIRHFDQIIDIAVILGVEKPSEKDKRQRAEVNLRVKGNVFHLDHYAEDLYAAIDGLVDKLDRQVLKHKEKIQSHQHAPVKHLSAGL</sequence>
<dbReference type="Gene3D" id="3.30.160.100">
    <property type="entry name" value="Ribosome hibernation promotion factor-like"/>
    <property type="match status" value="1"/>
</dbReference>
<dbReference type="GO" id="GO:0043024">
    <property type="term" value="F:ribosomal small subunit binding"/>
    <property type="evidence" value="ECO:0007669"/>
    <property type="project" value="TreeGrafter"/>
</dbReference>
<evidence type="ECO:0000256" key="2">
    <source>
        <dbReference type="ARBA" id="ARBA00038434"/>
    </source>
</evidence>
<evidence type="ECO:0000313" key="6">
    <source>
        <dbReference type="EMBL" id="SNS89370.1"/>
    </source>
</evidence>
<evidence type="ECO:0000256" key="3">
    <source>
        <dbReference type="ARBA" id="ARBA00038695"/>
    </source>
</evidence>
<dbReference type="NCBIfam" id="TIGR00741">
    <property type="entry name" value="yfiA"/>
    <property type="match status" value="1"/>
</dbReference>
<dbReference type="FunFam" id="3.30.160.100:FF:000001">
    <property type="entry name" value="Ribosome hibernation promoting factor"/>
    <property type="match status" value="1"/>
</dbReference>
<keyword evidence="6" id="KW-0689">Ribosomal protein</keyword>
<evidence type="ECO:0000256" key="5">
    <source>
        <dbReference type="ARBA" id="ARBA00041319"/>
    </source>
</evidence>
<dbReference type="PANTHER" id="PTHR33231">
    <property type="entry name" value="30S RIBOSOMAL PROTEIN"/>
    <property type="match status" value="1"/>
</dbReference>
<comment type="subunit">
    <text evidence="3">Associates exclusively with 100S ribosomes, which are dimers of 70S ribosomes.</text>
</comment>
<dbReference type="OrthoDB" id="9795980at2"/>
<dbReference type="EMBL" id="FZOT01000008">
    <property type="protein sequence ID" value="SNS89370.1"/>
    <property type="molecule type" value="Genomic_DNA"/>
</dbReference>
<dbReference type="PANTHER" id="PTHR33231:SF1">
    <property type="entry name" value="30S RIBOSOMAL PROTEIN"/>
    <property type="match status" value="1"/>
</dbReference>
<dbReference type="InterPro" id="IPR003489">
    <property type="entry name" value="RHF/RaiA"/>
</dbReference>
<keyword evidence="1" id="KW-0810">Translation regulation</keyword>
<dbReference type="Pfam" id="PF02482">
    <property type="entry name" value="Ribosomal_S30AE"/>
    <property type="match status" value="1"/>
</dbReference>
<dbReference type="GO" id="GO:0022627">
    <property type="term" value="C:cytosolic small ribosomal subunit"/>
    <property type="evidence" value="ECO:0007669"/>
    <property type="project" value="TreeGrafter"/>
</dbReference>
<dbReference type="InterPro" id="IPR050574">
    <property type="entry name" value="HPF/YfiA_ribosome-assoc"/>
</dbReference>
<evidence type="ECO:0000256" key="1">
    <source>
        <dbReference type="ARBA" id="ARBA00022845"/>
    </source>
</evidence>
<dbReference type="Proteomes" id="UP000198284">
    <property type="component" value="Unassembled WGS sequence"/>
</dbReference>
<evidence type="ECO:0000256" key="4">
    <source>
        <dbReference type="ARBA" id="ARBA00041148"/>
    </source>
</evidence>
<gene>
    <name evidence="6" type="ORF">SAMN06265795_108165</name>
</gene>